<sequence>MMPTTQTLAERNCRQHDSLLVPIPTYCGADHHKLKFLSSLMSWHSSFWIGLKRVNGIFRWNDGTDMSFGDKERWIHGDPTSYGNCVISYYYYSYEGPERRVFSNINCDNNYPYICAAKPCDTEHYCGLNPSAESDSTSTETPMWEETTYYWRAAVSDYIEDEDNLPVDQNVTIAS</sequence>
<dbReference type="CDD" id="cd00037">
    <property type="entry name" value="CLECT"/>
    <property type="match status" value="1"/>
</dbReference>
<dbReference type="InterPro" id="IPR016187">
    <property type="entry name" value="CTDL_fold"/>
</dbReference>
<keyword evidence="3" id="KW-1185">Reference proteome</keyword>
<protein>
    <submittedName>
        <fullName evidence="2">Lectin C-type domain protein</fullName>
    </submittedName>
</protein>
<dbReference type="InterPro" id="IPR016186">
    <property type="entry name" value="C-type_lectin-like/link_sf"/>
</dbReference>
<evidence type="ECO:0000313" key="2">
    <source>
        <dbReference type="EMBL" id="KHJ93913.1"/>
    </source>
</evidence>
<gene>
    <name evidence="2" type="ORF">OESDEN_06163</name>
</gene>
<evidence type="ECO:0000259" key="1">
    <source>
        <dbReference type="PROSITE" id="PS50041"/>
    </source>
</evidence>
<proteinExistence type="predicted"/>
<feature type="domain" description="C-type lectin" evidence="1">
    <location>
        <begin position="9"/>
        <end position="116"/>
    </location>
</feature>
<dbReference type="InterPro" id="IPR001304">
    <property type="entry name" value="C-type_lectin-like"/>
</dbReference>
<accession>A0A0B1T8K6</accession>
<dbReference type="PROSITE" id="PS50041">
    <property type="entry name" value="C_TYPE_LECTIN_2"/>
    <property type="match status" value="1"/>
</dbReference>
<dbReference type="Gene3D" id="3.10.100.10">
    <property type="entry name" value="Mannose-Binding Protein A, subunit A"/>
    <property type="match status" value="1"/>
</dbReference>
<dbReference type="OrthoDB" id="5787264at2759"/>
<dbReference type="EMBL" id="KN550545">
    <property type="protein sequence ID" value="KHJ93913.1"/>
    <property type="molecule type" value="Genomic_DNA"/>
</dbReference>
<reference evidence="2 3" key="1">
    <citation type="submission" date="2014-03" db="EMBL/GenBank/DDBJ databases">
        <title>Draft genome of the hookworm Oesophagostomum dentatum.</title>
        <authorList>
            <person name="Mitreva M."/>
        </authorList>
    </citation>
    <scope>NUCLEOTIDE SEQUENCE [LARGE SCALE GENOMIC DNA]</scope>
    <source>
        <strain evidence="2 3">OD-Hann</strain>
    </source>
</reference>
<dbReference type="SUPFAM" id="SSF56436">
    <property type="entry name" value="C-type lectin-like"/>
    <property type="match status" value="1"/>
</dbReference>
<name>A0A0B1T8K6_OESDE</name>
<dbReference type="AlphaFoldDB" id="A0A0B1T8K6"/>
<dbReference type="Proteomes" id="UP000053660">
    <property type="component" value="Unassembled WGS sequence"/>
</dbReference>
<organism evidence="2 3">
    <name type="scientific">Oesophagostomum dentatum</name>
    <name type="common">Nodular worm</name>
    <dbReference type="NCBI Taxonomy" id="61180"/>
    <lineage>
        <taxon>Eukaryota</taxon>
        <taxon>Metazoa</taxon>
        <taxon>Ecdysozoa</taxon>
        <taxon>Nematoda</taxon>
        <taxon>Chromadorea</taxon>
        <taxon>Rhabditida</taxon>
        <taxon>Rhabditina</taxon>
        <taxon>Rhabditomorpha</taxon>
        <taxon>Strongyloidea</taxon>
        <taxon>Strongylidae</taxon>
        <taxon>Oesophagostomum</taxon>
    </lineage>
</organism>
<dbReference type="Pfam" id="PF00059">
    <property type="entry name" value="Lectin_C"/>
    <property type="match status" value="1"/>
</dbReference>
<evidence type="ECO:0000313" key="3">
    <source>
        <dbReference type="Proteomes" id="UP000053660"/>
    </source>
</evidence>